<proteinExistence type="predicted"/>
<evidence type="ECO:0000313" key="2">
    <source>
        <dbReference type="Proteomes" id="UP000017984"/>
    </source>
</evidence>
<dbReference type="STRING" id="1352936.M878_01065"/>
<dbReference type="AlphaFoldDB" id="V6KX78"/>
<evidence type="ECO:0000313" key="1">
    <source>
        <dbReference type="EMBL" id="EST36717.1"/>
    </source>
</evidence>
<gene>
    <name evidence="1" type="ORF">M878_01065</name>
</gene>
<organism evidence="1 2">
    <name type="scientific">Streptomyces roseochromogenus subsp. oscitans DS 12.976</name>
    <dbReference type="NCBI Taxonomy" id="1352936"/>
    <lineage>
        <taxon>Bacteria</taxon>
        <taxon>Bacillati</taxon>
        <taxon>Actinomycetota</taxon>
        <taxon>Actinomycetes</taxon>
        <taxon>Kitasatosporales</taxon>
        <taxon>Streptomycetaceae</taxon>
        <taxon>Streptomyces</taxon>
    </lineage>
</organism>
<comment type="caution">
    <text evidence="1">The sequence shown here is derived from an EMBL/GenBank/DDBJ whole genome shotgun (WGS) entry which is preliminary data.</text>
</comment>
<reference evidence="1 2" key="1">
    <citation type="journal article" date="2014" name="Genome Announc.">
        <title>Draft Genome Sequence of Streptomyces roseochromogenes subsp. oscitans DS 12.976, Producer of the Aminocoumarin Antibiotic Clorobiocin.</title>
        <authorList>
            <person name="Ruckert C."/>
            <person name="Kalinowski J."/>
            <person name="Heide L."/>
            <person name="Apel A.K."/>
        </authorList>
    </citation>
    <scope>NUCLEOTIDE SEQUENCE [LARGE SCALE GENOMIC DNA]</scope>
    <source>
        <strain evidence="1 2">DS 12.976</strain>
    </source>
</reference>
<dbReference type="EMBL" id="AWQX01000006">
    <property type="protein sequence ID" value="EST36717.1"/>
    <property type="molecule type" value="Genomic_DNA"/>
</dbReference>
<protein>
    <submittedName>
        <fullName evidence="1">Uncharacterized protein</fullName>
    </submittedName>
</protein>
<sequence>MTPTATTTVVAAAIATAFARFPPLDGCGPLGCW</sequence>
<keyword evidence="2" id="KW-1185">Reference proteome</keyword>
<dbReference type="HOGENOM" id="CLU_3384133_0_0_11"/>
<dbReference type="Proteomes" id="UP000017984">
    <property type="component" value="Chromosome"/>
</dbReference>
<accession>V6KX78</accession>
<name>V6KX78_STRRC</name>